<dbReference type="RefSeq" id="WP_381742150.1">
    <property type="nucleotide sequence ID" value="NZ_JBHSDP010000024.1"/>
</dbReference>
<dbReference type="SMART" id="SM00345">
    <property type="entry name" value="HTH_GNTR"/>
    <property type="match status" value="1"/>
</dbReference>
<keyword evidence="7" id="KW-0808">Transferase</keyword>
<keyword evidence="7" id="KW-0032">Aminotransferase</keyword>
<evidence type="ECO:0000256" key="2">
    <source>
        <dbReference type="ARBA" id="ARBA00022898"/>
    </source>
</evidence>
<sequence>MRGRGEAERVARLLGAWRTGAPAAAALRDALAELIDGGHLPSGRRMPGQRDLAGALGVARGTVARAYADLTADGRLAARHGSGTYVRGARGGGRPGEGRLTSFDDGRPVTDLSSGALPGSELVAEVMPEVGRLLRRHLPDLGYHPAGLPELRQALAADFTGRGLPTGPDEIVITAGSQQAVWLIATALTGPGTRTLVEDPSYRGALEAFAGAGGRVQGVRFTPTGTDLGLLDGAAAAAGAAGLLYAQTALHNPTGVHTPAPHRRELAAIAARHGLLVVDDQSQADLAWHRSEPLPGLDRLADPARLLTVGTLSKLFWGGIRVGWVRGPREIVGRLVEVRRAVDLGSPVADQLAALLLLPRAAAQRAERRAFLLRQYADTEQVLRAVLPGWRWWPPAGGSGLWIDTGEDAVALSGRALEHGLRLTPGPAFSPHHSHRGHVRLPVWHPHSTLLDVARTLATLTEPRET</sequence>
<dbReference type="InterPro" id="IPR036388">
    <property type="entry name" value="WH-like_DNA-bd_sf"/>
</dbReference>
<dbReference type="PANTHER" id="PTHR46577:SF1">
    <property type="entry name" value="HTH-TYPE TRANSCRIPTIONAL REGULATORY PROTEIN GABR"/>
    <property type="match status" value="1"/>
</dbReference>
<protein>
    <submittedName>
        <fullName evidence="7">PLP-dependent aminotransferase family protein</fullName>
    </submittedName>
</protein>
<dbReference type="PROSITE" id="PS50949">
    <property type="entry name" value="HTH_GNTR"/>
    <property type="match status" value="1"/>
</dbReference>
<accession>A0ABV8TKP7</accession>
<keyword evidence="4" id="KW-0238">DNA-binding</keyword>
<dbReference type="PANTHER" id="PTHR46577">
    <property type="entry name" value="HTH-TYPE TRANSCRIPTIONAL REGULATORY PROTEIN GABR"/>
    <property type="match status" value="1"/>
</dbReference>
<dbReference type="Pfam" id="PF00392">
    <property type="entry name" value="GntR"/>
    <property type="match status" value="1"/>
</dbReference>
<name>A0ABV8TKP7_9ACTN</name>
<evidence type="ECO:0000256" key="1">
    <source>
        <dbReference type="ARBA" id="ARBA00005384"/>
    </source>
</evidence>
<keyword evidence="8" id="KW-1185">Reference proteome</keyword>
<gene>
    <name evidence="7" type="ORF">ACFPC0_25210</name>
</gene>
<dbReference type="GO" id="GO:0008483">
    <property type="term" value="F:transaminase activity"/>
    <property type="evidence" value="ECO:0007669"/>
    <property type="project" value="UniProtKB-KW"/>
</dbReference>
<dbReference type="SUPFAM" id="SSF53383">
    <property type="entry name" value="PLP-dependent transferases"/>
    <property type="match status" value="1"/>
</dbReference>
<comment type="similarity">
    <text evidence="1">In the C-terminal section; belongs to the class-I pyridoxal-phosphate-dependent aminotransferase family.</text>
</comment>
<reference evidence="8" key="1">
    <citation type="journal article" date="2019" name="Int. J. Syst. Evol. Microbiol.">
        <title>The Global Catalogue of Microorganisms (GCM) 10K type strain sequencing project: providing services to taxonomists for standard genome sequencing and annotation.</title>
        <authorList>
            <consortium name="The Broad Institute Genomics Platform"/>
            <consortium name="The Broad Institute Genome Sequencing Center for Infectious Disease"/>
            <person name="Wu L."/>
            <person name="Ma J."/>
        </authorList>
    </citation>
    <scope>NUCLEOTIDE SEQUENCE [LARGE SCALE GENOMIC DNA]</scope>
    <source>
        <strain evidence="8">PCU 347</strain>
    </source>
</reference>
<keyword evidence="2" id="KW-0663">Pyridoxal phosphate</keyword>
<evidence type="ECO:0000256" key="5">
    <source>
        <dbReference type="ARBA" id="ARBA00023163"/>
    </source>
</evidence>
<organism evidence="7 8">
    <name type="scientific">Streptomyces andamanensis</name>
    <dbReference type="NCBI Taxonomy" id="1565035"/>
    <lineage>
        <taxon>Bacteria</taxon>
        <taxon>Bacillati</taxon>
        <taxon>Actinomycetota</taxon>
        <taxon>Actinomycetes</taxon>
        <taxon>Kitasatosporales</taxon>
        <taxon>Streptomycetaceae</taxon>
        <taxon>Streptomyces</taxon>
    </lineage>
</organism>
<evidence type="ECO:0000256" key="3">
    <source>
        <dbReference type="ARBA" id="ARBA00023015"/>
    </source>
</evidence>
<dbReference type="InterPro" id="IPR000524">
    <property type="entry name" value="Tscrpt_reg_HTH_GntR"/>
</dbReference>
<evidence type="ECO:0000313" key="8">
    <source>
        <dbReference type="Proteomes" id="UP001595824"/>
    </source>
</evidence>
<dbReference type="EMBL" id="JBHSDP010000024">
    <property type="protein sequence ID" value="MFC4331022.1"/>
    <property type="molecule type" value="Genomic_DNA"/>
</dbReference>
<proteinExistence type="inferred from homology"/>
<evidence type="ECO:0000259" key="6">
    <source>
        <dbReference type="PROSITE" id="PS50949"/>
    </source>
</evidence>
<dbReference type="SUPFAM" id="SSF46785">
    <property type="entry name" value="Winged helix' DNA-binding domain"/>
    <property type="match status" value="1"/>
</dbReference>
<dbReference type="InterPro" id="IPR036390">
    <property type="entry name" value="WH_DNA-bd_sf"/>
</dbReference>
<dbReference type="InterPro" id="IPR004839">
    <property type="entry name" value="Aminotransferase_I/II_large"/>
</dbReference>
<keyword evidence="5" id="KW-0804">Transcription</keyword>
<dbReference type="Gene3D" id="1.10.10.10">
    <property type="entry name" value="Winged helix-like DNA-binding domain superfamily/Winged helix DNA-binding domain"/>
    <property type="match status" value="1"/>
</dbReference>
<dbReference type="CDD" id="cd00609">
    <property type="entry name" value="AAT_like"/>
    <property type="match status" value="1"/>
</dbReference>
<dbReference type="InterPro" id="IPR051446">
    <property type="entry name" value="HTH_trans_reg/aminotransferase"/>
</dbReference>
<evidence type="ECO:0000313" key="7">
    <source>
        <dbReference type="EMBL" id="MFC4331022.1"/>
    </source>
</evidence>
<keyword evidence="3" id="KW-0805">Transcription regulation</keyword>
<dbReference type="Pfam" id="PF00155">
    <property type="entry name" value="Aminotran_1_2"/>
    <property type="match status" value="1"/>
</dbReference>
<evidence type="ECO:0000256" key="4">
    <source>
        <dbReference type="ARBA" id="ARBA00023125"/>
    </source>
</evidence>
<feature type="domain" description="HTH gntR-type" evidence="6">
    <location>
        <begin position="21"/>
        <end position="89"/>
    </location>
</feature>
<dbReference type="Gene3D" id="3.40.640.10">
    <property type="entry name" value="Type I PLP-dependent aspartate aminotransferase-like (Major domain)"/>
    <property type="match status" value="1"/>
</dbReference>
<dbReference type="InterPro" id="IPR015424">
    <property type="entry name" value="PyrdxlP-dep_Trfase"/>
</dbReference>
<dbReference type="Proteomes" id="UP001595824">
    <property type="component" value="Unassembled WGS sequence"/>
</dbReference>
<comment type="caution">
    <text evidence="7">The sequence shown here is derived from an EMBL/GenBank/DDBJ whole genome shotgun (WGS) entry which is preliminary data.</text>
</comment>
<dbReference type="CDD" id="cd07377">
    <property type="entry name" value="WHTH_GntR"/>
    <property type="match status" value="1"/>
</dbReference>
<dbReference type="InterPro" id="IPR015421">
    <property type="entry name" value="PyrdxlP-dep_Trfase_major"/>
</dbReference>